<dbReference type="Gramene" id="TKV91705">
    <property type="protein sequence ID" value="TKV91705"/>
    <property type="gene ID" value="SEVIR_9G115000v2"/>
</dbReference>
<dbReference type="Proteomes" id="UP000298652">
    <property type="component" value="Chromosome 9"/>
</dbReference>
<feature type="region of interest" description="Disordered" evidence="1">
    <location>
        <begin position="75"/>
        <end position="170"/>
    </location>
</feature>
<reference evidence="2" key="1">
    <citation type="submission" date="2019-03" db="EMBL/GenBank/DDBJ databases">
        <title>WGS assembly of Setaria viridis.</title>
        <authorList>
            <person name="Huang P."/>
            <person name="Jenkins J."/>
            <person name="Grimwood J."/>
            <person name="Barry K."/>
            <person name="Healey A."/>
            <person name="Mamidi S."/>
            <person name="Sreedasyam A."/>
            <person name="Shu S."/>
            <person name="Feldman M."/>
            <person name="Wu J."/>
            <person name="Yu Y."/>
            <person name="Chen C."/>
            <person name="Johnson J."/>
            <person name="Rokhsar D."/>
            <person name="Baxter I."/>
            <person name="Schmutz J."/>
            <person name="Brutnell T."/>
            <person name="Kellogg E."/>
        </authorList>
    </citation>
    <scope>NUCLEOTIDE SEQUENCE [LARGE SCALE GENOMIC DNA]</scope>
</reference>
<proteinExistence type="predicted"/>
<feature type="compositionally biased region" description="Basic and acidic residues" evidence="1">
    <location>
        <begin position="380"/>
        <end position="390"/>
    </location>
</feature>
<sequence length="678" mass="73964">MSPRVLERLLQQRREVHLLPLRPPIELPSRHPPQLAEPDALHHLHVRRHLRLPAEEVVEPEEPAGPEHPVHVEERELQRGGRHPAAEHVHGVHHVQRVVEEGQPRRDAHVERHDPARRRDGAEGPVEVDGGGHHGDAALPHAHREGAGPAADVEPDPDGPRRGRRREHLVDGELERGTLLLLAVAAGGGVEPAVVLPAGEVEAVLAVVEVRGARAVDKAAEGLALVGGPVDGAVGRGGPERVGVRQRWRRVGRRGGAAAPARQGLAAAEEEPLRRELVVGAGAIDSIRHEGRQQVREGQARVARRRPQLGCAPVGVAPVRQRVRPRERVELRRELHMLRYRDGPWTRRRRGGDGRRRRRAGRGGEEERGQVGAEEEDGVEERAAERDARGGVRVRGHPCDGDGHGSRSSVRVLHERAWSEPEEQKDRIPRECRPEPVEGAGDEAKQREPGGGVGRVGDDLVSRGGPGLRRVTPRMAVSPEAVTDSRCLSRRGPGERNATPNSLHISSLPSTHMAIEAQASPSPSPHGSRRLRRGGGGLRGQGLSRGSPCRVRFSSVRSSATAKPSQHPRPRSASLHASRHPTPSTKLLQMSGVWTDLLRAFLVAAMQWCSICCRSEREGLESLVCWTLAAPSGIVITRPPAVVDLSVAASFKHKKCSCYLPEPERQAPRGRRWMVAGR</sequence>
<feature type="compositionally biased region" description="Polar residues" evidence="1">
    <location>
        <begin position="555"/>
        <end position="564"/>
    </location>
</feature>
<protein>
    <submittedName>
        <fullName evidence="2">Uncharacterized protein</fullName>
    </submittedName>
</protein>
<feature type="compositionally biased region" description="Basic residues" evidence="1">
    <location>
        <begin position="346"/>
        <end position="361"/>
    </location>
</feature>
<feature type="compositionally biased region" description="Polar residues" evidence="1">
    <location>
        <begin position="498"/>
        <end position="510"/>
    </location>
</feature>
<dbReference type="EMBL" id="CM016560">
    <property type="protein sequence ID" value="TKV91705.1"/>
    <property type="molecule type" value="Genomic_DNA"/>
</dbReference>
<name>A0A4V6Y7N9_SETVI</name>
<organism evidence="2 3">
    <name type="scientific">Setaria viridis</name>
    <name type="common">Green bristlegrass</name>
    <name type="synonym">Setaria italica subsp. viridis</name>
    <dbReference type="NCBI Taxonomy" id="4556"/>
    <lineage>
        <taxon>Eukaryota</taxon>
        <taxon>Viridiplantae</taxon>
        <taxon>Streptophyta</taxon>
        <taxon>Embryophyta</taxon>
        <taxon>Tracheophyta</taxon>
        <taxon>Spermatophyta</taxon>
        <taxon>Magnoliopsida</taxon>
        <taxon>Liliopsida</taxon>
        <taxon>Poales</taxon>
        <taxon>Poaceae</taxon>
        <taxon>PACMAD clade</taxon>
        <taxon>Panicoideae</taxon>
        <taxon>Panicodae</taxon>
        <taxon>Paniceae</taxon>
        <taxon>Cenchrinae</taxon>
        <taxon>Setaria</taxon>
    </lineage>
</organism>
<accession>A0A4V6Y7N9</accession>
<feature type="region of interest" description="Disordered" evidence="1">
    <location>
        <begin position="344"/>
        <end position="584"/>
    </location>
</feature>
<feature type="compositionally biased region" description="Basic and acidic residues" evidence="1">
    <location>
        <begin position="130"/>
        <end position="146"/>
    </location>
</feature>
<dbReference type="AlphaFoldDB" id="A0A4V6Y7N9"/>
<gene>
    <name evidence="2" type="ORF">SEVIR_9G115000v2</name>
</gene>
<evidence type="ECO:0000313" key="3">
    <source>
        <dbReference type="Proteomes" id="UP000298652"/>
    </source>
</evidence>
<evidence type="ECO:0000256" key="1">
    <source>
        <dbReference type="SAM" id="MobiDB-lite"/>
    </source>
</evidence>
<evidence type="ECO:0000313" key="2">
    <source>
        <dbReference type="EMBL" id="TKV91705.1"/>
    </source>
</evidence>
<feature type="compositionally biased region" description="Basic and acidic residues" evidence="1">
    <location>
        <begin position="75"/>
        <end position="90"/>
    </location>
</feature>
<keyword evidence="3" id="KW-1185">Reference proteome</keyword>
<feature type="compositionally biased region" description="Basic and acidic residues" evidence="1">
    <location>
        <begin position="97"/>
        <end position="122"/>
    </location>
</feature>
<feature type="compositionally biased region" description="Basic and acidic residues" evidence="1">
    <location>
        <begin position="412"/>
        <end position="448"/>
    </location>
</feature>